<dbReference type="AlphaFoldDB" id="A0A3P6CA36"/>
<organism evidence="1">
    <name type="scientific">Brassica campestris</name>
    <name type="common">Field mustard</name>
    <dbReference type="NCBI Taxonomy" id="3711"/>
    <lineage>
        <taxon>Eukaryota</taxon>
        <taxon>Viridiplantae</taxon>
        <taxon>Streptophyta</taxon>
        <taxon>Embryophyta</taxon>
        <taxon>Tracheophyta</taxon>
        <taxon>Spermatophyta</taxon>
        <taxon>Magnoliopsida</taxon>
        <taxon>eudicotyledons</taxon>
        <taxon>Gunneridae</taxon>
        <taxon>Pentapetalae</taxon>
        <taxon>rosids</taxon>
        <taxon>malvids</taxon>
        <taxon>Brassicales</taxon>
        <taxon>Brassicaceae</taxon>
        <taxon>Brassiceae</taxon>
        <taxon>Brassica</taxon>
    </lineage>
</organism>
<accession>A0A3P6CA36</accession>
<dbReference type="EMBL" id="LR031575">
    <property type="protein sequence ID" value="VDD05312.1"/>
    <property type="molecule type" value="Genomic_DNA"/>
</dbReference>
<sequence length="68" mass="7843">MGESKTLPKYFCRNCENPLALGEESHLQKICGSFRGSFYVFARDERGGWTQDWEKIVNRIVRGGRCDV</sequence>
<protein>
    <recommendedName>
        <fullName evidence="2">Yippee domain-containing protein</fullName>
    </recommendedName>
</protein>
<proteinExistence type="predicted"/>
<reference evidence="1" key="1">
    <citation type="submission" date="2018-11" db="EMBL/GenBank/DDBJ databases">
        <authorList>
            <consortium name="Genoscope - CEA"/>
            <person name="William W."/>
        </authorList>
    </citation>
    <scope>NUCLEOTIDE SEQUENCE</scope>
</reference>
<evidence type="ECO:0000313" key="1">
    <source>
        <dbReference type="EMBL" id="VDD05312.1"/>
    </source>
</evidence>
<name>A0A3P6CA36_BRACM</name>
<gene>
    <name evidence="1" type="ORF">BRAA08T33993Z</name>
</gene>
<evidence type="ECO:0008006" key="2">
    <source>
        <dbReference type="Google" id="ProtNLM"/>
    </source>
</evidence>